<keyword evidence="2 5" id="KW-0812">Transmembrane</keyword>
<dbReference type="PANTHER" id="PTHR11040:SF205">
    <property type="entry name" value="ZINC TRANSPORTER ZUPT"/>
    <property type="match status" value="1"/>
</dbReference>
<dbReference type="InterPro" id="IPR003689">
    <property type="entry name" value="ZIP"/>
</dbReference>
<feature type="transmembrane region" description="Helical" evidence="5">
    <location>
        <begin position="103"/>
        <end position="128"/>
    </location>
</feature>
<dbReference type="Proteomes" id="UP001332931">
    <property type="component" value="Unassembled WGS sequence"/>
</dbReference>
<comment type="caution">
    <text evidence="6">The sequence shown here is derived from an EMBL/GenBank/DDBJ whole genome shotgun (WGS) entry which is preliminary data.</text>
</comment>
<evidence type="ECO:0000256" key="5">
    <source>
        <dbReference type="SAM" id="Phobius"/>
    </source>
</evidence>
<feature type="transmembrane region" description="Helical" evidence="5">
    <location>
        <begin position="62"/>
        <end position="83"/>
    </location>
</feature>
<dbReference type="RefSeq" id="WP_330957638.1">
    <property type="nucleotide sequence ID" value="NZ_JAZGJQ010000002.1"/>
</dbReference>
<evidence type="ECO:0000256" key="4">
    <source>
        <dbReference type="ARBA" id="ARBA00023136"/>
    </source>
</evidence>
<dbReference type="EMBL" id="JAZGJQ010000002">
    <property type="protein sequence ID" value="MEE6146871.1"/>
    <property type="molecule type" value="Genomic_DNA"/>
</dbReference>
<evidence type="ECO:0000256" key="3">
    <source>
        <dbReference type="ARBA" id="ARBA00022989"/>
    </source>
</evidence>
<protein>
    <submittedName>
        <fullName evidence="6">ZIP family metal transporter</fullName>
    </submittedName>
</protein>
<evidence type="ECO:0000256" key="2">
    <source>
        <dbReference type="ARBA" id="ARBA00022692"/>
    </source>
</evidence>
<evidence type="ECO:0000313" key="7">
    <source>
        <dbReference type="Proteomes" id="UP001332931"/>
    </source>
</evidence>
<comment type="subcellular location">
    <subcellularLocation>
        <location evidence="1">Membrane</location>
        <topology evidence="1">Multi-pass membrane protein</topology>
    </subcellularLocation>
</comment>
<name>A0ABU7R8D2_9ACTN</name>
<dbReference type="PANTHER" id="PTHR11040">
    <property type="entry name" value="ZINC/IRON TRANSPORTER"/>
    <property type="match status" value="1"/>
</dbReference>
<gene>
    <name evidence="6" type="ORF">VXJ25_02495</name>
</gene>
<feature type="transmembrane region" description="Helical" evidence="5">
    <location>
        <begin position="32"/>
        <end position="50"/>
    </location>
</feature>
<keyword evidence="3 5" id="KW-1133">Transmembrane helix</keyword>
<proteinExistence type="predicted"/>
<keyword evidence="7" id="KW-1185">Reference proteome</keyword>
<feature type="transmembrane region" description="Helical" evidence="5">
    <location>
        <begin position="198"/>
        <end position="219"/>
    </location>
</feature>
<feature type="transmembrane region" description="Helical" evidence="5">
    <location>
        <begin position="167"/>
        <end position="186"/>
    </location>
</feature>
<evidence type="ECO:0000256" key="1">
    <source>
        <dbReference type="ARBA" id="ARBA00004141"/>
    </source>
</evidence>
<accession>A0ABU7R8D2</accession>
<feature type="transmembrane region" description="Helical" evidence="5">
    <location>
        <begin position="135"/>
        <end position="155"/>
    </location>
</feature>
<sequence>MELLVTFLAGMSMAVGALFVKLFRDPHRLSHASSALALGAILALALFDLGPEAVEFAGEAGAASALLLVGAGFGLLALLELFVPDHDDAAAHEHHVSEDAIDAHIGLLSVVALALHNLVEGMAMYALASVSLQQGLVYAFGVALHNIPMGMLVFTALRTEGRGVKSLAFGGALLSTVAGGLVMMLLRGYVSGHVMEMLTCVAFGMILYIAFVELVPHVARTKPAWASAAGVACGFALVLVATLFE</sequence>
<organism evidence="6 7">
    <name type="scientific">Olsenella absiana</name>
    <dbReference type="NCBI Taxonomy" id="3115222"/>
    <lineage>
        <taxon>Bacteria</taxon>
        <taxon>Bacillati</taxon>
        <taxon>Actinomycetota</taxon>
        <taxon>Coriobacteriia</taxon>
        <taxon>Coriobacteriales</taxon>
        <taxon>Atopobiaceae</taxon>
        <taxon>Olsenella</taxon>
    </lineage>
</organism>
<dbReference type="Pfam" id="PF02535">
    <property type="entry name" value="Zip"/>
    <property type="match status" value="1"/>
</dbReference>
<reference evidence="6 7" key="1">
    <citation type="submission" date="2024-01" db="EMBL/GenBank/DDBJ databases">
        <title>Description of Olsenella sp. nov., isolated from pig feces.</title>
        <authorList>
            <person name="Chang Y.-H."/>
        </authorList>
    </citation>
    <scope>NUCLEOTIDE SEQUENCE [LARGE SCALE GENOMIC DNA]</scope>
    <source>
        <strain evidence="6 7">YH-ols2223</strain>
    </source>
</reference>
<keyword evidence="4 5" id="KW-0472">Membrane</keyword>
<feature type="transmembrane region" description="Helical" evidence="5">
    <location>
        <begin position="225"/>
        <end position="244"/>
    </location>
</feature>
<evidence type="ECO:0000313" key="6">
    <source>
        <dbReference type="EMBL" id="MEE6146871.1"/>
    </source>
</evidence>